<keyword evidence="1" id="KW-0560">Oxidoreductase</keyword>
<dbReference type="PATRIC" id="fig|79604.3.peg.1234"/>
<protein>
    <submittedName>
        <fullName evidence="4">2-oxoglutarate ferredoxin oxidoreductase subunit alpha</fullName>
    </submittedName>
</protein>
<keyword evidence="5" id="KW-1185">Reference proteome</keyword>
<dbReference type="OrthoDB" id="9794954at2"/>
<name>A0A172RYI0_9ACTN</name>
<sequence length="354" mass="38256">MAEKVLMKGNEALAAAAVRAGCRFYFGYPITPQTEIAAYMSKTMPKIGGTFLQAESEVAAINMLYGASAAGARCMTSSSSPGVSLKAEGISYMAGADLPGVIINVERGGPGLGSIQPSQQDYWQATRAMGHGDSRHIVFAPCTVQEMADLVYLAFDKADEYLMPVVILADGLLGQMMEPVVLPPEKTDLPEKPWATCGHGGKRPHNVANSLYLQPDQLEDKLIERYKRYEKVEQTEQRSEGFMLEDAEYVVVAFGASARIARTAVTKARAEGIKVGLLRPITLWPFPNDALAATVDQAKAYLSVEMSMGQMVDDVRLAIHDARPVSFFGRTGGMIPSPAEVLDAIRKMAEQAGE</sequence>
<dbReference type="RefSeq" id="WP_066662692.1">
    <property type="nucleotide sequence ID" value="NZ_CP011402.1"/>
</dbReference>
<dbReference type="SUPFAM" id="SSF52518">
    <property type="entry name" value="Thiamin diphosphate-binding fold (THDP-binding)"/>
    <property type="match status" value="1"/>
</dbReference>
<evidence type="ECO:0000259" key="3">
    <source>
        <dbReference type="Pfam" id="PF17147"/>
    </source>
</evidence>
<reference evidence="5" key="1">
    <citation type="submission" date="2016-10" db="EMBL/GenBank/DDBJ databases">
        <authorList>
            <person name="Varghese N."/>
        </authorList>
    </citation>
    <scope>NUCLEOTIDE SEQUENCE [LARGE SCALE GENOMIC DNA]</scope>
    <source>
        <strain evidence="5">DSM 21843</strain>
    </source>
</reference>
<dbReference type="InterPro" id="IPR052368">
    <property type="entry name" value="2-oxoacid_oxidoreductase"/>
</dbReference>
<dbReference type="AlphaFoldDB" id="A0A172RYI0"/>
<dbReference type="InterPro" id="IPR002880">
    <property type="entry name" value="Pyrv_Fd/Flavodoxin_OxRdtase_N"/>
</dbReference>
<proteinExistence type="predicted"/>
<dbReference type="EMBL" id="FOEC01000006">
    <property type="protein sequence ID" value="SEO77428.1"/>
    <property type="molecule type" value="Genomic_DNA"/>
</dbReference>
<dbReference type="InterPro" id="IPR033412">
    <property type="entry name" value="PFOR_II"/>
</dbReference>
<dbReference type="PANTHER" id="PTHR43088">
    <property type="entry name" value="SUBUNIT OF PYRUVATE:FLAVODOXIN OXIDOREDUCTASE-RELATED"/>
    <property type="match status" value="1"/>
</dbReference>
<dbReference type="Gene3D" id="3.40.50.920">
    <property type="match status" value="1"/>
</dbReference>
<dbReference type="PANTHER" id="PTHR43088:SF1">
    <property type="entry name" value="SUBUNIT OF PYRUVATE:FLAVODOXIN OXIDOREDUCTASE"/>
    <property type="match status" value="1"/>
</dbReference>
<evidence type="ECO:0000259" key="2">
    <source>
        <dbReference type="Pfam" id="PF01855"/>
    </source>
</evidence>
<dbReference type="STRING" id="79604.AAY81_06105"/>
<evidence type="ECO:0000313" key="4">
    <source>
        <dbReference type="EMBL" id="SEO77428.1"/>
    </source>
</evidence>
<dbReference type="Gene3D" id="3.40.50.970">
    <property type="match status" value="1"/>
</dbReference>
<dbReference type="InterPro" id="IPR029061">
    <property type="entry name" value="THDP-binding"/>
</dbReference>
<gene>
    <name evidence="4" type="ORF">SAMN02910314_01163</name>
</gene>
<dbReference type="NCBIfam" id="NF005507">
    <property type="entry name" value="PRK07119.1"/>
    <property type="match status" value="1"/>
</dbReference>
<evidence type="ECO:0000313" key="5">
    <source>
        <dbReference type="Proteomes" id="UP000182975"/>
    </source>
</evidence>
<dbReference type="CDD" id="cd07034">
    <property type="entry name" value="TPP_PYR_PFOR_IOR-alpha_like"/>
    <property type="match status" value="1"/>
</dbReference>
<dbReference type="KEGG" id="ddt:AAY81_06105"/>
<organism evidence="4 5">
    <name type="scientific">Denitrobacterium detoxificans</name>
    <dbReference type="NCBI Taxonomy" id="79604"/>
    <lineage>
        <taxon>Bacteria</taxon>
        <taxon>Bacillati</taxon>
        <taxon>Actinomycetota</taxon>
        <taxon>Coriobacteriia</taxon>
        <taxon>Eggerthellales</taxon>
        <taxon>Eggerthellaceae</taxon>
        <taxon>Denitrobacterium</taxon>
    </lineage>
</organism>
<dbReference type="Proteomes" id="UP000182975">
    <property type="component" value="Unassembled WGS sequence"/>
</dbReference>
<evidence type="ECO:0000256" key="1">
    <source>
        <dbReference type="ARBA" id="ARBA00023002"/>
    </source>
</evidence>
<dbReference type="SUPFAM" id="SSF52922">
    <property type="entry name" value="TK C-terminal domain-like"/>
    <property type="match status" value="1"/>
</dbReference>
<dbReference type="InterPro" id="IPR009014">
    <property type="entry name" value="Transketo_C/PFOR_II"/>
</dbReference>
<dbReference type="Pfam" id="PF01855">
    <property type="entry name" value="POR_N"/>
    <property type="match status" value="1"/>
</dbReference>
<dbReference type="Pfam" id="PF17147">
    <property type="entry name" value="PFOR_II"/>
    <property type="match status" value="1"/>
</dbReference>
<feature type="domain" description="Pyruvate:ferredoxin oxidoreductase core" evidence="3">
    <location>
        <begin position="247"/>
        <end position="341"/>
    </location>
</feature>
<dbReference type="GO" id="GO:0000287">
    <property type="term" value="F:magnesium ion binding"/>
    <property type="evidence" value="ECO:0007669"/>
    <property type="project" value="UniProtKB-ARBA"/>
</dbReference>
<dbReference type="GO" id="GO:0016491">
    <property type="term" value="F:oxidoreductase activity"/>
    <property type="evidence" value="ECO:0007669"/>
    <property type="project" value="UniProtKB-KW"/>
</dbReference>
<feature type="domain" description="Pyruvate flavodoxin/ferredoxin oxidoreductase pyrimidine binding" evidence="2">
    <location>
        <begin position="16"/>
        <end position="187"/>
    </location>
</feature>
<accession>A0A172RYI0</accession>